<dbReference type="GO" id="GO:0003677">
    <property type="term" value="F:DNA binding"/>
    <property type="evidence" value="ECO:0007669"/>
    <property type="project" value="UniProtKB-KW"/>
</dbReference>
<dbReference type="InterPro" id="IPR022687">
    <property type="entry name" value="HTH_DTXR"/>
</dbReference>
<keyword evidence="7" id="KW-1185">Reference proteome</keyword>
<comment type="similarity">
    <text evidence="1">Belongs to the DtxR/MntR family.</text>
</comment>
<dbReference type="InterPro" id="IPR050536">
    <property type="entry name" value="DtxR_MntR_Metal-Reg"/>
</dbReference>
<dbReference type="EMBL" id="RCHT01000060">
    <property type="protein sequence ID" value="RLL06206.1"/>
    <property type="molecule type" value="Genomic_DNA"/>
</dbReference>
<reference evidence="6 7" key="1">
    <citation type="submission" date="2018-10" db="EMBL/GenBank/DDBJ databases">
        <title>Anaerotruncus faecis sp. nov., isolated from human feces.</title>
        <authorList>
            <person name="Wang Y.-J."/>
        </authorList>
    </citation>
    <scope>NUCLEOTIDE SEQUENCE [LARGE SCALE GENOMIC DNA]</scope>
    <source>
        <strain evidence="6 7">22A2-44</strain>
    </source>
</reference>
<accession>A0A498CWQ0</accession>
<keyword evidence="2" id="KW-0805">Transcription regulation</keyword>
<dbReference type="PROSITE" id="PS50944">
    <property type="entry name" value="HTH_DTXR"/>
    <property type="match status" value="1"/>
</dbReference>
<keyword evidence="3" id="KW-0238">DNA-binding</keyword>
<gene>
    <name evidence="6" type="ORF">D4A47_13810</name>
</gene>
<evidence type="ECO:0000313" key="6">
    <source>
        <dbReference type="EMBL" id="RLL06206.1"/>
    </source>
</evidence>
<dbReference type="InterPro" id="IPR001367">
    <property type="entry name" value="Fe_dep_repressor"/>
</dbReference>
<keyword evidence="4" id="KW-0804">Transcription</keyword>
<comment type="caution">
    <text evidence="6">The sequence shown here is derived from an EMBL/GenBank/DDBJ whole genome shotgun (WGS) entry which is preliminary data.</text>
</comment>
<dbReference type="Gene3D" id="1.10.60.10">
    <property type="entry name" value="Iron dependent repressor, metal binding and dimerisation domain"/>
    <property type="match status" value="1"/>
</dbReference>
<organism evidence="6 7">
    <name type="scientific">Anaerotruncus massiliensis</name>
    <name type="common">ex Liu et al. 2021</name>
    <dbReference type="NCBI Taxonomy" id="2321404"/>
    <lineage>
        <taxon>Bacteria</taxon>
        <taxon>Bacillati</taxon>
        <taxon>Bacillota</taxon>
        <taxon>Clostridia</taxon>
        <taxon>Eubacteriales</taxon>
        <taxon>Oscillospiraceae</taxon>
        <taxon>Anaerotruncus</taxon>
    </lineage>
</organism>
<dbReference type="InterPro" id="IPR036421">
    <property type="entry name" value="Fe_dep_repressor_sf"/>
</dbReference>
<dbReference type="GO" id="GO:0046914">
    <property type="term" value="F:transition metal ion binding"/>
    <property type="evidence" value="ECO:0007669"/>
    <property type="project" value="InterPro"/>
</dbReference>
<dbReference type="PANTHER" id="PTHR33238:SF7">
    <property type="entry name" value="IRON-DEPENDENT TRANSCRIPTIONAL REGULATOR"/>
    <property type="match status" value="1"/>
</dbReference>
<dbReference type="RefSeq" id="WP_121587728.1">
    <property type="nucleotide sequence ID" value="NZ_RCHT01000060.1"/>
</dbReference>
<dbReference type="GO" id="GO:0003700">
    <property type="term" value="F:DNA-binding transcription factor activity"/>
    <property type="evidence" value="ECO:0007669"/>
    <property type="project" value="InterPro"/>
</dbReference>
<dbReference type="AlphaFoldDB" id="A0A498CWQ0"/>
<evidence type="ECO:0000256" key="1">
    <source>
        <dbReference type="ARBA" id="ARBA00007871"/>
    </source>
</evidence>
<dbReference type="PANTHER" id="PTHR33238">
    <property type="entry name" value="IRON (METAL) DEPENDENT REPRESSOR, DTXR FAMILY"/>
    <property type="match status" value="1"/>
</dbReference>
<dbReference type="Gene3D" id="1.10.10.10">
    <property type="entry name" value="Winged helix-like DNA-binding domain superfamily/Winged helix DNA-binding domain"/>
    <property type="match status" value="1"/>
</dbReference>
<dbReference type="Proteomes" id="UP000276301">
    <property type="component" value="Unassembled WGS sequence"/>
</dbReference>
<dbReference type="SMART" id="SM00529">
    <property type="entry name" value="HTH_DTXR"/>
    <property type="match status" value="1"/>
</dbReference>
<protein>
    <submittedName>
        <fullName evidence="6">Metal-dependent transcriptional regulator</fullName>
    </submittedName>
</protein>
<dbReference type="InterPro" id="IPR036390">
    <property type="entry name" value="WH_DNA-bd_sf"/>
</dbReference>
<name>A0A498CWQ0_9FIRM</name>
<evidence type="ECO:0000256" key="4">
    <source>
        <dbReference type="ARBA" id="ARBA00023163"/>
    </source>
</evidence>
<dbReference type="SUPFAM" id="SSF46785">
    <property type="entry name" value="Winged helix' DNA-binding domain"/>
    <property type="match status" value="1"/>
</dbReference>
<dbReference type="GO" id="GO:0046983">
    <property type="term" value="F:protein dimerization activity"/>
    <property type="evidence" value="ECO:0007669"/>
    <property type="project" value="InterPro"/>
</dbReference>
<dbReference type="SUPFAM" id="SSF47979">
    <property type="entry name" value="Iron-dependent repressor protein, dimerization domain"/>
    <property type="match status" value="1"/>
</dbReference>
<dbReference type="Pfam" id="PF01325">
    <property type="entry name" value="Fe_dep_repress"/>
    <property type="match status" value="1"/>
</dbReference>
<evidence type="ECO:0000259" key="5">
    <source>
        <dbReference type="PROSITE" id="PS50944"/>
    </source>
</evidence>
<dbReference type="Pfam" id="PF02742">
    <property type="entry name" value="Fe_dep_repr_C"/>
    <property type="match status" value="1"/>
</dbReference>
<evidence type="ECO:0000313" key="7">
    <source>
        <dbReference type="Proteomes" id="UP000276301"/>
    </source>
</evidence>
<proteinExistence type="inferred from homology"/>
<dbReference type="InterPro" id="IPR036388">
    <property type="entry name" value="WH-like_DNA-bd_sf"/>
</dbReference>
<feature type="domain" description="HTH dtxR-type" evidence="5">
    <location>
        <begin position="1"/>
        <end position="64"/>
    </location>
</feature>
<evidence type="ECO:0000256" key="2">
    <source>
        <dbReference type="ARBA" id="ARBA00023015"/>
    </source>
</evidence>
<dbReference type="InterPro" id="IPR022689">
    <property type="entry name" value="Iron_dep_repressor"/>
</dbReference>
<evidence type="ECO:0000256" key="3">
    <source>
        <dbReference type="ARBA" id="ARBA00023125"/>
    </source>
</evidence>
<sequence>MRIQESAENYLEAILVLKKEAGAVRSIDVARHMNFTKPSVSRAMSLFRENGYITMDKEGWIELTDAGREIAERIYERHNCLTDWLTALGVSPETAAADACRMEHDISEETFDKLREHIRRHAGK</sequence>